<keyword evidence="3" id="KW-0472">Membrane</keyword>
<accession>A0A3N0B4X7</accession>
<dbReference type="Proteomes" id="UP000269591">
    <property type="component" value="Unassembled WGS sequence"/>
</dbReference>
<dbReference type="InterPro" id="IPR001107">
    <property type="entry name" value="Band_7"/>
</dbReference>
<dbReference type="PRINTS" id="PR00721">
    <property type="entry name" value="STOMATIN"/>
</dbReference>
<dbReference type="InterPro" id="IPR036013">
    <property type="entry name" value="Band_7/SPFH_dom_sf"/>
</dbReference>
<dbReference type="PANTHER" id="PTHR10264:SF19">
    <property type="entry name" value="AT06885P-RELATED"/>
    <property type="match status" value="1"/>
</dbReference>
<proteinExistence type="inferred from homology"/>
<dbReference type="OrthoDB" id="9809197at2"/>
<dbReference type="InterPro" id="IPR043202">
    <property type="entry name" value="Band-7_stomatin-like"/>
</dbReference>
<dbReference type="CDD" id="cd13775">
    <property type="entry name" value="SPFH_eoslipins_u3"/>
    <property type="match status" value="1"/>
</dbReference>
<evidence type="ECO:0000313" key="5">
    <source>
        <dbReference type="EMBL" id="HJF66542.1"/>
    </source>
</evidence>
<evidence type="ECO:0000259" key="4">
    <source>
        <dbReference type="SMART" id="SM00244"/>
    </source>
</evidence>
<comment type="similarity">
    <text evidence="1">Belongs to the band 7/mec-2 family.</text>
</comment>
<dbReference type="GO" id="GO:0005886">
    <property type="term" value="C:plasma membrane"/>
    <property type="evidence" value="ECO:0007669"/>
    <property type="project" value="InterPro"/>
</dbReference>
<feature type="transmembrane region" description="Helical" evidence="3">
    <location>
        <begin position="74"/>
        <end position="94"/>
    </location>
</feature>
<evidence type="ECO:0000256" key="1">
    <source>
        <dbReference type="ARBA" id="ARBA00008164"/>
    </source>
</evidence>
<dbReference type="Pfam" id="PF01145">
    <property type="entry name" value="Band_7"/>
    <property type="match status" value="1"/>
</dbReference>
<dbReference type="AlphaFoldDB" id="A0A3N0B4X7"/>
<feature type="region of interest" description="Disordered" evidence="2">
    <location>
        <begin position="1"/>
        <end position="23"/>
    </location>
</feature>
<dbReference type="SMART" id="SM00244">
    <property type="entry name" value="PHB"/>
    <property type="match status" value="1"/>
</dbReference>
<dbReference type="EMBL" id="QIBX01000001">
    <property type="protein sequence ID" value="RNL42171.1"/>
    <property type="molecule type" value="Genomic_DNA"/>
</dbReference>
<dbReference type="RefSeq" id="WP_123208029.1">
    <property type="nucleotide sequence ID" value="NZ_JBHTHO010000013.1"/>
</dbReference>
<keyword evidence="7" id="KW-1185">Reference proteome</keyword>
<comment type="caution">
    <text evidence="6">The sequence shown here is derived from an EMBL/GenBank/DDBJ whole genome shotgun (WGS) entry which is preliminary data.</text>
</comment>
<dbReference type="FunFam" id="3.30.479.30:FF:000004">
    <property type="entry name" value="Putative membrane protease family, stomatin"/>
    <property type="match status" value="1"/>
</dbReference>
<evidence type="ECO:0000313" key="7">
    <source>
        <dbReference type="Proteomes" id="UP000269591"/>
    </source>
</evidence>
<gene>
    <name evidence="6" type="ORF">DMP06_01860</name>
    <name evidence="5" type="ORF">K8U77_10585</name>
</gene>
<dbReference type="PANTHER" id="PTHR10264">
    <property type="entry name" value="BAND 7 PROTEIN-RELATED"/>
    <property type="match status" value="1"/>
</dbReference>
<reference evidence="7" key="1">
    <citation type="submission" date="2018-05" db="EMBL/GenBank/DDBJ databases">
        <title>Genome Sequencing of selected type strains of the family Eggerthellaceae.</title>
        <authorList>
            <person name="Danylec N."/>
            <person name="Stoll D.A."/>
            <person name="Doetsch A."/>
            <person name="Huch M."/>
        </authorList>
    </citation>
    <scope>NUCLEOTIDE SEQUENCE [LARGE SCALE GENOMIC DNA]</scope>
    <source>
        <strain evidence="7">DSM 24851</strain>
    </source>
</reference>
<dbReference type="EMBL" id="DYWI01000203">
    <property type="protein sequence ID" value="HJF66542.1"/>
    <property type="molecule type" value="Genomic_DNA"/>
</dbReference>
<evidence type="ECO:0000256" key="2">
    <source>
        <dbReference type="SAM" id="MobiDB-lite"/>
    </source>
</evidence>
<reference evidence="6" key="2">
    <citation type="journal article" date="2019" name="Microbiol. Resour. Announc.">
        <title>Draft Genome Sequences of Type Strains of Gordonibacter faecihominis, Paraeggerthella hongkongensis, Parvibacter caecicola,Slackia equolifaciens, Slackia faecicanis, and Slackia isoflavoniconvertens.</title>
        <authorList>
            <person name="Danylec N."/>
            <person name="Stoll D.A."/>
            <person name="Dotsch A."/>
            <person name="Huch M."/>
        </authorList>
    </citation>
    <scope>NUCLEOTIDE SEQUENCE</scope>
    <source>
        <strain evidence="6">DSM 24851</strain>
    </source>
</reference>
<keyword evidence="3" id="KW-1133">Transmembrane helix</keyword>
<organism evidence="6 7">
    <name type="scientific">Slackia equolifaciens</name>
    <dbReference type="NCBI Taxonomy" id="498718"/>
    <lineage>
        <taxon>Bacteria</taxon>
        <taxon>Bacillati</taxon>
        <taxon>Actinomycetota</taxon>
        <taxon>Coriobacteriia</taxon>
        <taxon>Eggerthellales</taxon>
        <taxon>Eggerthellaceae</taxon>
        <taxon>Slackia</taxon>
    </lineage>
</organism>
<sequence>MARRRENGSWPAEPSGGVAGIRERTAVRPDARTEFADGERASNSGVWLFSAAVFTVTFIVVMGAAYVLTGSVGLGAVVAAAVLATLATMAVHIAQQWEKVIVLRFGKFNRVSGPGLFWTIPFIEQNTMRVDGRMRVTTFGAEETLTADLVPLNVNAVLFWMVWDAKAACLEVGDFTRAVELAAQTALRDAIGRAGAAEVAIRREQLDRELKRVLEEKADQWGISILSVEVRDILVPKELQDVMSLEAQAEQRKKARIILTEAEQDICQAYDEMGEVYGKNDGAMRLRAMHLLYESVRETGGTVVVPSSFSEGFGDVLGDGGKDAAAKALRDLATGK</sequence>
<dbReference type="Proteomes" id="UP000786989">
    <property type="component" value="Unassembled WGS sequence"/>
</dbReference>
<protein>
    <submittedName>
        <fullName evidence="5">Slipin family protein</fullName>
    </submittedName>
</protein>
<reference evidence="5" key="3">
    <citation type="journal article" date="2021" name="PeerJ">
        <title>Extensive microbial diversity within the chicken gut microbiome revealed by metagenomics and culture.</title>
        <authorList>
            <person name="Gilroy R."/>
            <person name="Ravi A."/>
            <person name="Getino M."/>
            <person name="Pursley I."/>
            <person name="Horton D.L."/>
            <person name="Alikhan N.F."/>
            <person name="Baker D."/>
            <person name="Gharbi K."/>
            <person name="Hall N."/>
            <person name="Watson M."/>
            <person name="Adriaenssens E.M."/>
            <person name="Foster-Nyarko E."/>
            <person name="Jarju S."/>
            <person name="Secka A."/>
            <person name="Antonio M."/>
            <person name="Oren A."/>
            <person name="Chaudhuri R.R."/>
            <person name="La Ragione R."/>
            <person name="Hildebrand F."/>
            <person name="Pallen M.J."/>
        </authorList>
    </citation>
    <scope>NUCLEOTIDE SEQUENCE</scope>
    <source>
        <strain evidence="5">ChiGjej6B6-11269</strain>
    </source>
</reference>
<keyword evidence="3" id="KW-0812">Transmembrane</keyword>
<feature type="domain" description="Band 7" evidence="4">
    <location>
        <begin position="89"/>
        <end position="247"/>
    </location>
</feature>
<dbReference type="Gene3D" id="3.30.479.30">
    <property type="entry name" value="Band 7 domain"/>
    <property type="match status" value="1"/>
</dbReference>
<name>A0A3N0B4X7_9ACTN</name>
<evidence type="ECO:0000313" key="6">
    <source>
        <dbReference type="EMBL" id="RNL42171.1"/>
    </source>
</evidence>
<dbReference type="Gene3D" id="6.10.250.2090">
    <property type="match status" value="1"/>
</dbReference>
<dbReference type="InterPro" id="IPR001972">
    <property type="entry name" value="Stomatin_HflK_fam"/>
</dbReference>
<dbReference type="GO" id="GO:0098552">
    <property type="term" value="C:side of membrane"/>
    <property type="evidence" value="ECO:0007669"/>
    <property type="project" value="UniProtKB-ARBA"/>
</dbReference>
<reference evidence="5" key="4">
    <citation type="submission" date="2021-09" db="EMBL/GenBank/DDBJ databases">
        <authorList>
            <person name="Gilroy R."/>
        </authorList>
    </citation>
    <scope>NUCLEOTIDE SEQUENCE</scope>
    <source>
        <strain evidence="5">ChiGjej6B6-11269</strain>
    </source>
</reference>
<dbReference type="SUPFAM" id="SSF117892">
    <property type="entry name" value="Band 7/SPFH domain"/>
    <property type="match status" value="1"/>
</dbReference>
<evidence type="ECO:0000256" key="3">
    <source>
        <dbReference type="SAM" id="Phobius"/>
    </source>
</evidence>
<feature type="transmembrane region" description="Helical" evidence="3">
    <location>
        <begin position="46"/>
        <end position="68"/>
    </location>
</feature>